<dbReference type="InterPro" id="IPR025295">
    <property type="entry name" value="eCIS_core_dom"/>
</dbReference>
<dbReference type="AlphaFoldDB" id="A0A5B0ANL6"/>
<accession>A0A5B0ANL6</accession>
<feature type="domain" description="eCIS core" evidence="2">
    <location>
        <begin position="86"/>
        <end position="158"/>
    </location>
</feature>
<feature type="compositionally biased region" description="Basic and acidic residues" evidence="1">
    <location>
        <begin position="238"/>
        <end position="267"/>
    </location>
</feature>
<evidence type="ECO:0000313" key="4">
    <source>
        <dbReference type="Proteomes" id="UP000324965"/>
    </source>
</evidence>
<dbReference type="EMBL" id="VDFC01000047">
    <property type="protein sequence ID" value="KAA0930652.1"/>
    <property type="molecule type" value="Genomic_DNA"/>
</dbReference>
<sequence length="450" mass="48836">MAPHRAAGAGAGGRNPASMLALQRSVGNASVVQLLANERHSHSSSCGHSLEGPVQRRMHVAEHQHEDEQQAQAQAVHEVLKSSGRPLDGPTLNEMQARHGGADFSTVRVHDDIKAQRSAAAIGARAYTSGENIVRGKDGFDKKTLAHELKHVLQQREGPVAGTPTGGGLTLSDRNDHHEREAEASSNEVMAGPVPVQSAPATEGAESGPQSRTVAGSPNVQRARTKEESRGSRSSGKRKADREKGESPPRERRKTRGSERPAADLDRPILSFTSEYTGDDVQNLDYDANIGFQQTATLYNPENSTSTVAANYHFWQEVTDSNVQVVESMGLNKNQRSRRGWQVDGPYRPNYDDWSIHNGAQAISFTDSPGFTGTMRMSPGYFLKSYQVSFRWKVAKNNGQSFRNTTAGWTSPVMTHTVTSAFDPENPRESAHVVHEAAGGATWQVDLSGS</sequence>
<evidence type="ECO:0000313" key="3">
    <source>
        <dbReference type="EMBL" id="KAA0930652.1"/>
    </source>
</evidence>
<comment type="caution">
    <text evidence="3">The sequence shown here is derived from an EMBL/GenBank/DDBJ whole genome shotgun (WGS) entry which is preliminary data.</text>
</comment>
<proteinExistence type="predicted"/>
<dbReference type="OrthoDB" id="9153660at2"/>
<feature type="region of interest" description="Disordered" evidence="1">
    <location>
        <begin position="152"/>
        <end position="270"/>
    </location>
</feature>
<gene>
    <name evidence="3" type="ORF">FGF04_29470</name>
</gene>
<organism evidence="3 4">
    <name type="scientific">Streptomyces apricus</name>
    <dbReference type="NCBI Taxonomy" id="1828112"/>
    <lineage>
        <taxon>Bacteria</taxon>
        <taxon>Bacillati</taxon>
        <taxon>Actinomycetota</taxon>
        <taxon>Actinomycetes</taxon>
        <taxon>Kitasatosporales</taxon>
        <taxon>Streptomycetaceae</taxon>
        <taxon>Streptomyces</taxon>
    </lineage>
</organism>
<protein>
    <submittedName>
        <fullName evidence="3">DUF4157 domain-containing protein</fullName>
    </submittedName>
</protein>
<feature type="compositionally biased region" description="Basic and acidic residues" evidence="1">
    <location>
        <begin position="173"/>
        <end position="183"/>
    </location>
</feature>
<feature type="compositionally biased region" description="Polar residues" evidence="1">
    <location>
        <begin position="208"/>
        <end position="222"/>
    </location>
</feature>
<reference evidence="3 4" key="1">
    <citation type="submission" date="2019-05" db="EMBL/GenBank/DDBJ databases">
        <authorList>
            <person name="Hariharan J."/>
            <person name="Choudoir M.J."/>
            <person name="Diebold P."/>
            <person name="Panke-Buisse K."/>
            <person name="Buckley D.H."/>
        </authorList>
    </citation>
    <scope>NUCLEOTIDE SEQUENCE [LARGE SCALE GENOMIC DNA]</scope>
    <source>
        <strain evidence="3 4">SUN51</strain>
    </source>
</reference>
<keyword evidence="4" id="KW-1185">Reference proteome</keyword>
<evidence type="ECO:0000259" key="2">
    <source>
        <dbReference type="Pfam" id="PF13699"/>
    </source>
</evidence>
<name>A0A5B0ANL6_9ACTN</name>
<dbReference type="Proteomes" id="UP000324965">
    <property type="component" value="Unassembled WGS sequence"/>
</dbReference>
<dbReference type="Pfam" id="PF13699">
    <property type="entry name" value="eCIS_core"/>
    <property type="match status" value="1"/>
</dbReference>
<evidence type="ECO:0000256" key="1">
    <source>
        <dbReference type="SAM" id="MobiDB-lite"/>
    </source>
</evidence>
<dbReference type="RefSeq" id="WP_149514329.1">
    <property type="nucleotide sequence ID" value="NZ_VDFC01000047.1"/>
</dbReference>